<dbReference type="AlphaFoldDB" id="A0A3S3PBY8"/>
<name>A0A3S3PBY8_9ACAR</name>
<gene>
    <name evidence="7" type="ORF">B4U79_03889</name>
    <name evidence="5" type="ORF">B4U79_05732</name>
    <name evidence="6" type="ORF">B4U79_10077</name>
</gene>
<dbReference type="Proteomes" id="UP000285301">
    <property type="component" value="Unassembled WGS sequence"/>
</dbReference>
<evidence type="ECO:0000256" key="1">
    <source>
        <dbReference type="ARBA" id="ARBA00007867"/>
    </source>
</evidence>
<sequence>MSEHKAFTCLMSIDGDFLPNSHSLDSSVETVKRTLRSMFALNSEFDIPVGNGLLCVLSSNAENTVNTSLTVTIRLHRNQNFVSINIDSCEPLIPADCNTLEANDLRGLEAISLSNNTMDKLRRQLSDALGIEVEKIPVLKRGLAVPNYFSSSDERVLEYDFEKILFNKRSSFQHIRILHSKTLGNALLLDDLQNLADSDIAYTHSLMKYGEICYEGKEVLILGGGDGALLHELLKEKPKFVLMVDIDEMVIESCREHLRASCGQVLDTLKSDNYEIIIGDCVKYLEEFAAENRKFDVIFNDLTDIPISTTADASKHLWDFVKKILNLSLRCLRDDGKYLNHATGAGSIKALETFEKLLTELPVKVKFSRHSAYVPSFLENWVFYEISKCNE</sequence>
<dbReference type="Pfam" id="PF17284">
    <property type="entry name" value="Spermine_synt_N"/>
    <property type="match status" value="1"/>
</dbReference>
<dbReference type="PROSITE" id="PS01330">
    <property type="entry name" value="PABS_1"/>
    <property type="match status" value="1"/>
</dbReference>
<evidence type="ECO:0000256" key="2">
    <source>
        <dbReference type="ARBA" id="ARBA00022679"/>
    </source>
</evidence>
<feature type="domain" description="PABS" evidence="4">
    <location>
        <begin position="146"/>
        <end position="388"/>
    </location>
</feature>
<accession>A0A3S3PBY8</accession>
<dbReference type="InterPro" id="IPR030374">
    <property type="entry name" value="PABS"/>
</dbReference>
<dbReference type="GO" id="GO:0016768">
    <property type="term" value="F:spermine synthase activity"/>
    <property type="evidence" value="ECO:0007669"/>
    <property type="project" value="InterPro"/>
</dbReference>
<keyword evidence="3" id="KW-0620">Polyamine biosynthesis</keyword>
<dbReference type="CDD" id="cd02440">
    <property type="entry name" value="AdoMet_MTases"/>
    <property type="match status" value="1"/>
</dbReference>
<dbReference type="PROSITE" id="PS51006">
    <property type="entry name" value="PABS_2"/>
    <property type="match status" value="1"/>
</dbReference>
<dbReference type="EMBL" id="NCKU01003001">
    <property type="protein sequence ID" value="RWS08369.1"/>
    <property type="molecule type" value="Genomic_DNA"/>
</dbReference>
<dbReference type="GO" id="GO:0006597">
    <property type="term" value="P:spermine biosynthetic process"/>
    <property type="evidence" value="ECO:0007669"/>
    <property type="project" value="InterPro"/>
</dbReference>
<dbReference type="Pfam" id="PF01564">
    <property type="entry name" value="Spermine_synth"/>
    <property type="match status" value="1"/>
</dbReference>
<reference evidence="6 8" key="1">
    <citation type="journal article" date="2018" name="Gigascience">
        <title>Genomes of trombidid mites reveal novel predicted allergens and laterally-transferred genes associated with secondary metabolism.</title>
        <authorList>
            <person name="Dong X."/>
            <person name="Chaisiri K."/>
            <person name="Xia D."/>
            <person name="Armstrong S.D."/>
            <person name="Fang Y."/>
            <person name="Donnelly M.J."/>
            <person name="Kadowaki T."/>
            <person name="McGarry J.W."/>
            <person name="Darby A.C."/>
            <person name="Makepeace B.L."/>
        </authorList>
    </citation>
    <scope>NUCLEOTIDE SEQUENCE [LARGE SCALE GENOMIC DNA]</scope>
    <source>
        <strain evidence="6">UoL-WK</strain>
    </source>
</reference>
<keyword evidence="8" id="KW-1185">Reference proteome</keyword>
<dbReference type="EMBL" id="NCKU01000230">
    <property type="protein sequence ID" value="RWS16445.1"/>
    <property type="molecule type" value="Genomic_DNA"/>
</dbReference>
<dbReference type="OrthoDB" id="5953636at2759"/>
<dbReference type="InterPro" id="IPR001045">
    <property type="entry name" value="Spermi_synthase"/>
</dbReference>
<evidence type="ECO:0000256" key="3">
    <source>
        <dbReference type="PROSITE-ProRule" id="PRU00354"/>
    </source>
</evidence>
<dbReference type="HAMAP" id="MF_00198">
    <property type="entry name" value="Spermidine_synth"/>
    <property type="match status" value="1"/>
</dbReference>
<comment type="caution">
    <text evidence="6">The sequence shown here is derived from an EMBL/GenBank/DDBJ whole genome shotgun (WGS) entry which is preliminary data.</text>
</comment>
<dbReference type="InterPro" id="IPR029063">
    <property type="entry name" value="SAM-dependent_MTases_sf"/>
</dbReference>
<protein>
    <submittedName>
        <fullName evidence="6">Spermine synthase-like isoform X1</fullName>
    </submittedName>
</protein>
<keyword evidence="2 3" id="KW-0808">Transferase</keyword>
<dbReference type="PANTHER" id="PTHR46315:SF1">
    <property type="entry name" value="SPERMINE SYNTHASE"/>
    <property type="match status" value="1"/>
</dbReference>
<dbReference type="FunFam" id="3.40.50.150:FF:000197">
    <property type="entry name" value="spermine synthase isoform X2"/>
    <property type="match status" value="1"/>
</dbReference>
<feature type="active site" description="Proton acceptor" evidence="3">
    <location>
        <position position="301"/>
    </location>
</feature>
<dbReference type="Gene3D" id="2.30.140.10">
    <property type="entry name" value="Spermidine synthase, tetramerisation domain"/>
    <property type="match status" value="1"/>
</dbReference>
<proteinExistence type="inferred from homology"/>
<dbReference type="PANTHER" id="PTHR46315">
    <property type="entry name" value="SPERMINE SYNTHASE"/>
    <property type="match status" value="1"/>
</dbReference>
<reference evidence="6" key="2">
    <citation type="submission" date="2018-11" db="EMBL/GenBank/DDBJ databases">
        <title>Trombidioid mite genomics.</title>
        <authorList>
            <person name="Dong X."/>
        </authorList>
    </citation>
    <scope>NUCLEOTIDE SEQUENCE</scope>
    <source>
        <strain evidence="6">UoL-WK</strain>
    </source>
</reference>
<comment type="similarity">
    <text evidence="1">Belongs to the spermidine/spermine synthase family.</text>
</comment>
<dbReference type="InterPro" id="IPR030373">
    <property type="entry name" value="PABS_CS"/>
</dbReference>
<dbReference type="SUPFAM" id="SSF53335">
    <property type="entry name" value="S-adenosyl-L-methionine-dependent methyltransferases"/>
    <property type="match status" value="1"/>
</dbReference>
<dbReference type="Gene3D" id="3.40.50.150">
    <property type="entry name" value="Vaccinia Virus protein VP39"/>
    <property type="match status" value="1"/>
</dbReference>
<organism evidence="6 8">
    <name type="scientific">Dinothrombium tinctorium</name>
    <dbReference type="NCBI Taxonomy" id="1965070"/>
    <lineage>
        <taxon>Eukaryota</taxon>
        <taxon>Metazoa</taxon>
        <taxon>Ecdysozoa</taxon>
        <taxon>Arthropoda</taxon>
        <taxon>Chelicerata</taxon>
        <taxon>Arachnida</taxon>
        <taxon>Acari</taxon>
        <taxon>Acariformes</taxon>
        <taxon>Trombidiformes</taxon>
        <taxon>Prostigmata</taxon>
        <taxon>Anystina</taxon>
        <taxon>Parasitengona</taxon>
        <taxon>Trombidioidea</taxon>
        <taxon>Trombidiidae</taxon>
        <taxon>Dinothrombium</taxon>
    </lineage>
</organism>
<dbReference type="InterPro" id="IPR037163">
    <property type="entry name" value="Spermidine_synt_N_sf"/>
</dbReference>
<dbReference type="EMBL" id="NCKU01000229">
    <property type="protein sequence ID" value="RWS16449.1"/>
    <property type="molecule type" value="Genomic_DNA"/>
</dbReference>
<evidence type="ECO:0000313" key="5">
    <source>
        <dbReference type="EMBL" id="RWS08369.1"/>
    </source>
</evidence>
<evidence type="ECO:0000313" key="7">
    <source>
        <dbReference type="EMBL" id="RWS16449.1"/>
    </source>
</evidence>
<dbReference type="InterPro" id="IPR015576">
    <property type="entry name" value="Spermine_synthase_animal"/>
</dbReference>
<evidence type="ECO:0000313" key="6">
    <source>
        <dbReference type="EMBL" id="RWS16445.1"/>
    </source>
</evidence>
<dbReference type="STRING" id="1965070.A0A3S3PBY8"/>
<dbReference type="InterPro" id="IPR035246">
    <property type="entry name" value="Spermidine_synt_N"/>
</dbReference>
<evidence type="ECO:0000259" key="4">
    <source>
        <dbReference type="PROSITE" id="PS51006"/>
    </source>
</evidence>
<evidence type="ECO:0000313" key="8">
    <source>
        <dbReference type="Proteomes" id="UP000285301"/>
    </source>
</evidence>